<dbReference type="SUPFAM" id="SSF47757">
    <property type="entry name" value="Chemotaxis receptor methyltransferase CheR, N-terminal domain"/>
    <property type="match status" value="1"/>
</dbReference>
<dbReference type="PANTHER" id="PTHR24422">
    <property type="entry name" value="CHEMOTAXIS PROTEIN METHYLTRANSFERASE"/>
    <property type="match status" value="1"/>
</dbReference>
<dbReference type="PRINTS" id="PR00996">
    <property type="entry name" value="CHERMTFRASE"/>
</dbReference>
<dbReference type="Pfam" id="PF03705">
    <property type="entry name" value="CheR_N"/>
    <property type="match status" value="1"/>
</dbReference>
<protein>
    <recommendedName>
        <fullName evidence="1">CheR-type methyltransferase domain-containing protein</fullName>
    </recommendedName>
</protein>
<dbReference type="InterPro" id="IPR029063">
    <property type="entry name" value="SAM-dependent_MTases_sf"/>
</dbReference>
<reference evidence="2 3" key="1">
    <citation type="submission" date="2016-11" db="EMBL/GenBank/DDBJ databases">
        <title>Whole Genome Sequencing of Mucilaginibacter polytrichastri RG4-7(T) isolated from the moss sample.</title>
        <authorList>
            <person name="Li Y."/>
        </authorList>
    </citation>
    <scope>NUCLEOTIDE SEQUENCE [LARGE SCALE GENOMIC DNA]</scope>
    <source>
        <strain evidence="2 3">RG4-7</strain>
    </source>
</reference>
<dbReference type="GO" id="GO:0008757">
    <property type="term" value="F:S-adenosylmethionine-dependent methyltransferase activity"/>
    <property type="evidence" value="ECO:0007669"/>
    <property type="project" value="InterPro"/>
</dbReference>
<dbReference type="InterPro" id="IPR022642">
    <property type="entry name" value="CheR_C"/>
</dbReference>
<dbReference type="Proteomes" id="UP000186720">
    <property type="component" value="Unassembled WGS sequence"/>
</dbReference>
<dbReference type="OrthoDB" id="9816309at2"/>
<proteinExistence type="predicted"/>
<dbReference type="Pfam" id="PF01739">
    <property type="entry name" value="CheR"/>
    <property type="match status" value="1"/>
</dbReference>
<comment type="caution">
    <text evidence="2">The sequence shown here is derived from an EMBL/GenBank/DDBJ whole genome shotgun (WGS) entry which is preliminary data.</text>
</comment>
<dbReference type="InterPro" id="IPR000780">
    <property type="entry name" value="CheR_MeTrfase"/>
</dbReference>
<dbReference type="SUPFAM" id="SSF53335">
    <property type="entry name" value="S-adenosyl-L-methionine-dependent methyltransferases"/>
    <property type="match status" value="1"/>
</dbReference>
<evidence type="ECO:0000313" key="2">
    <source>
        <dbReference type="EMBL" id="OKS87092.1"/>
    </source>
</evidence>
<keyword evidence="3" id="KW-1185">Reference proteome</keyword>
<evidence type="ECO:0000313" key="3">
    <source>
        <dbReference type="Proteomes" id="UP000186720"/>
    </source>
</evidence>
<sequence>MDTHFTDNINTAQIGDLVDLIKKIHGFDFSQYSKASFKRRVVRVMQLKKLDYVDLKQLLVNNEDFFYDFLKEITVNVTEMFRDPLFYKSVYKDVIPYLSSYQHIKLWSAGCSTGEEVYSLAILLQAAGLKNKYFIYGTDVNADVLNVARKGIYTLRKIKSFAESYQLTGLPGSVTDHFTMMYDAASIRTELKQNTLFSLHNLISDQVFNEFQMISCRNVFIYFEQELQEKILDLFYRSLCPLGFLCLGSKETIRSESFKRKFKVINKKENIYQKVGI</sequence>
<feature type="domain" description="CheR-type methyltransferase" evidence="1">
    <location>
        <begin position="17"/>
        <end position="277"/>
    </location>
</feature>
<dbReference type="RefSeq" id="WP_074489754.1">
    <property type="nucleotide sequence ID" value="NZ_FPAM01000005.1"/>
</dbReference>
<gene>
    <name evidence="2" type="ORF">RG47T_2551</name>
</gene>
<dbReference type="STRING" id="1302689.RG47T_2551"/>
<accession>A0A1Q5ZZC4</accession>
<dbReference type="InterPro" id="IPR022641">
    <property type="entry name" value="CheR_N"/>
</dbReference>
<dbReference type="Gene3D" id="3.40.50.150">
    <property type="entry name" value="Vaccinia Virus protein VP39"/>
    <property type="match status" value="1"/>
</dbReference>
<dbReference type="PANTHER" id="PTHR24422:SF8">
    <property type="entry name" value="CHEMOTAXIS PROTEIN"/>
    <property type="match status" value="1"/>
</dbReference>
<dbReference type="InterPro" id="IPR050903">
    <property type="entry name" value="Bact_Chemotaxis_MeTrfase"/>
</dbReference>
<evidence type="ECO:0000259" key="1">
    <source>
        <dbReference type="PROSITE" id="PS50123"/>
    </source>
</evidence>
<organism evidence="2 3">
    <name type="scientific">Mucilaginibacter polytrichastri</name>
    <dbReference type="NCBI Taxonomy" id="1302689"/>
    <lineage>
        <taxon>Bacteria</taxon>
        <taxon>Pseudomonadati</taxon>
        <taxon>Bacteroidota</taxon>
        <taxon>Sphingobacteriia</taxon>
        <taxon>Sphingobacteriales</taxon>
        <taxon>Sphingobacteriaceae</taxon>
        <taxon>Mucilaginibacter</taxon>
    </lineage>
</organism>
<name>A0A1Q5ZZC4_9SPHI</name>
<dbReference type="EMBL" id="MPPL01000001">
    <property type="protein sequence ID" value="OKS87092.1"/>
    <property type="molecule type" value="Genomic_DNA"/>
</dbReference>
<dbReference type="SMART" id="SM00138">
    <property type="entry name" value="MeTrc"/>
    <property type="match status" value="1"/>
</dbReference>
<dbReference type="PROSITE" id="PS50123">
    <property type="entry name" value="CHER"/>
    <property type="match status" value="1"/>
</dbReference>
<dbReference type="AlphaFoldDB" id="A0A1Q5ZZC4"/>